<evidence type="ECO:0000256" key="1">
    <source>
        <dbReference type="ARBA" id="ARBA00022679"/>
    </source>
</evidence>
<evidence type="ECO:0000259" key="2">
    <source>
        <dbReference type="PROSITE" id="PS50995"/>
    </source>
</evidence>
<dbReference type="Pfam" id="PF00583">
    <property type="entry name" value="Acetyltransf_1"/>
    <property type="match status" value="1"/>
</dbReference>
<keyword evidence="1 4" id="KW-0808">Transferase</keyword>
<sequence length="321" mass="36611">MDHMQSFGSLSLGSRLKRLSDSLVQDVNNLYKSQGIELNPTFFPLFNLLNQQGAITVTEAAEKLGVSHPAISKIARKMLLEGWLTKTADSTDERRQLLALTAKSDDLLITIEPVWREIKEYLDKLIASQEYPLLASLAEFEGLIERQGFYQPVVEQLDRRRDSQKITVKGWDASLRDDFKRLNLDWLNGYFNGELNELDREALDNPEGYYLSRGGYVWFALSEDHDKVVGCVALANHGDGLYEISKMGVEEVWQNTGVGRALMLTALDKARQLNAEEVYLESSTKLERALHLYKNMGFRQIPHPQGKSKYDRSDIYMTLKL</sequence>
<dbReference type="OrthoDB" id="1431064at2"/>
<dbReference type="GO" id="GO:0008080">
    <property type="term" value="F:N-acetyltransferase activity"/>
    <property type="evidence" value="ECO:0007669"/>
    <property type="project" value="InterPro"/>
</dbReference>
<dbReference type="SUPFAM" id="SSF46785">
    <property type="entry name" value="Winged helix' DNA-binding domain"/>
    <property type="match status" value="1"/>
</dbReference>
<dbReference type="Gene3D" id="1.10.10.10">
    <property type="entry name" value="Winged helix-like DNA-binding domain superfamily/Winged helix DNA-binding domain"/>
    <property type="match status" value="1"/>
</dbReference>
<dbReference type="InterPro" id="IPR036390">
    <property type="entry name" value="WH_DNA-bd_sf"/>
</dbReference>
<evidence type="ECO:0000259" key="3">
    <source>
        <dbReference type="PROSITE" id="PS51186"/>
    </source>
</evidence>
<dbReference type="Pfam" id="PF12802">
    <property type="entry name" value="MarR_2"/>
    <property type="match status" value="1"/>
</dbReference>
<dbReference type="SMART" id="SM00347">
    <property type="entry name" value="HTH_MARR"/>
    <property type="match status" value="1"/>
</dbReference>
<dbReference type="InterPro" id="IPR050769">
    <property type="entry name" value="NAT_camello-type"/>
</dbReference>
<evidence type="ECO:0000313" key="4">
    <source>
        <dbReference type="EMBL" id="RRD01375.1"/>
    </source>
</evidence>
<dbReference type="InterPro" id="IPR016181">
    <property type="entry name" value="Acyl_CoA_acyltransferase"/>
</dbReference>
<dbReference type="PROSITE" id="PS51186">
    <property type="entry name" value="GNAT"/>
    <property type="match status" value="1"/>
</dbReference>
<comment type="caution">
    <text evidence="4">The sequence shown here is derived from an EMBL/GenBank/DDBJ whole genome shotgun (WGS) entry which is preliminary data.</text>
</comment>
<protein>
    <submittedName>
        <fullName evidence="4">GNAT family N-acetyltransferase</fullName>
    </submittedName>
</protein>
<dbReference type="RefSeq" id="WP_124924448.1">
    <property type="nucleotide sequence ID" value="NZ_BMOH01000001.1"/>
</dbReference>
<dbReference type="CDD" id="cd04301">
    <property type="entry name" value="NAT_SF"/>
    <property type="match status" value="1"/>
</dbReference>
<dbReference type="PANTHER" id="PTHR13947">
    <property type="entry name" value="GNAT FAMILY N-ACETYLTRANSFERASE"/>
    <property type="match status" value="1"/>
</dbReference>
<gene>
    <name evidence="4" type="ORF">EHS89_02105</name>
</gene>
<dbReference type="AlphaFoldDB" id="A0A3P1SWM1"/>
<accession>A0A3P1SWM1</accession>
<dbReference type="PROSITE" id="PS50995">
    <property type="entry name" value="HTH_MARR_2"/>
    <property type="match status" value="1"/>
</dbReference>
<dbReference type="GO" id="GO:0003700">
    <property type="term" value="F:DNA-binding transcription factor activity"/>
    <property type="evidence" value="ECO:0007669"/>
    <property type="project" value="InterPro"/>
</dbReference>
<dbReference type="PANTHER" id="PTHR13947:SF37">
    <property type="entry name" value="LD18367P"/>
    <property type="match status" value="1"/>
</dbReference>
<name>A0A3P1SWM1_9GAMM</name>
<dbReference type="EMBL" id="RQXV01000001">
    <property type="protein sequence ID" value="RRD01375.1"/>
    <property type="molecule type" value="Genomic_DNA"/>
</dbReference>
<feature type="domain" description="HTH marR-type" evidence="2">
    <location>
        <begin position="9"/>
        <end position="149"/>
    </location>
</feature>
<reference evidence="4 5" key="1">
    <citation type="submission" date="2018-11" db="EMBL/GenBank/DDBJ databases">
        <title>The draft genome sequence of Amphritea balenae JAMM 1525T.</title>
        <authorList>
            <person name="Fang Z."/>
            <person name="Zhang Y."/>
            <person name="Han X."/>
        </authorList>
    </citation>
    <scope>NUCLEOTIDE SEQUENCE [LARGE SCALE GENOMIC DNA]</scope>
    <source>
        <strain evidence="4 5">JAMM 1525</strain>
    </source>
</reference>
<proteinExistence type="predicted"/>
<feature type="domain" description="N-acetyltransferase" evidence="3">
    <location>
        <begin position="166"/>
        <end position="321"/>
    </location>
</feature>
<dbReference type="Gene3D" id="3.40.630.30">
    <property type="match status" value="1"/>
</dbReference>
<evidence type="ECO:0000313" key="5">
    <source>
        <dbReference type="Proteomes" id="UP000267535"/>
    </source>
</evidence>
<dbReference type="InterPro" id="IPR036388">
    <property type="entry name" value="WH-like_DNA-bd_sf"/>
</dbReference>
<keyword evidence="5" id="KW-1185">Reference proteome</keyword>
<dbReference type="Proteomes" id="UP000267535">
    <property type="component" value="Unassembled WGS sequence"/>
</dbReference>
<organism evidence="4 5">
    <name type="scientific">Amphritea balenae</name>
    <dbReference type="NCBI Taxonomy" id="452629"/>
    <lineage>
        <taxon>Bacteria</taxon>
        <taxon>Pseudomonadati</taxon>
        <taxon>Pseudomonadota</taxon>
        <taxon>Gammaproteobacteria</taxon>
        <taxon>Oceanospirillales</taxon>
        <taxon>Oceanospirillaceae</taxon>
        <taxon>Amphritea</taxon>
    </lineage>
</organism>
<dbReference type="InterPro" id="IPR000182">
    <property type="entry name" value="GNAT_dom"/>
</dbReference>
<dbReference type="InterPro" id="IPR000835">
    <property type="entry name" value="HTH_MarR-typ"/>
</dbReference>
<dbReference type="SUPFAM" id="SSF55729">
    <property type="entry name" value="Acyl-CoA N-acyltransferases (Nat)"/>
    <property type="match status" value="1"/>
</dbReference>